<protein>
    <recommendedName>
        <fullName evidence="2">Phage head morphogenesis domain-containing protein</fullName>
    </recommendedName>
</protein>
<dbReference type="Gene3D" id="3.90.176.10">
    <property type="entry name" value="Toxin ADP-ribosyltransferase, Chain A, domain 1"/>
    <property type="match status" value="1"/>
</dbReference>
<organism evidence="3 4">
    <name type="scientific">Moraxella lacunata</name>
    <dbReference type="NCBI Taxonomy" id="477"/>
    <lineage>
        <taxon>Bacteria</taxon>
        <taxon>Pseudomonadati</taxon>
        <taxon>Pseudomonadota</taxon>
        <taxon>Gammaproteobacteria</taxon>
        <taxon>Moraxellales</taxon>
        <taxon>Moraxellaceae</taxon>
        <taxon>Moraxella</taxon>
    </lineage>
</organism>
<feature type="compositionally biased region" description="Basic residues" evidence="1">
    <location>
        <begin position="13"/>
        <end position="23"/>
    </location>
</feature>
<feature type="domain" description="Phage head morphogenesis" evidence="2">
    <location>
        <begin position="161"/>
        <end position="265"/>
    </location>
</feature>
<dbReference type="RefSeq" id="WP_062498450.1">
    <property type="nucleotide sequence ID" value="NZ_MXAN01000046.1"/>
</dbReference>
<dbReference type="InterPro" id="IPR006528">
    <property type="entry name" value="Phage_head_morphogenesis_dom"/>
</dbReference>
<evidence type="ECO:0000313" key="4">
    <source>
        <dbReference type="Proteomes" id="UP000191025"/>
    </source>
</evidence>
<feature type="region of interest" description="Disordered" evidence="1">
    <location>
        <begin position="1"/>
        <end position="23"/>
    </location>
</feature>
<name>A0A1V4GVM4_MORLA</name>
<dbReference type="Proteomes" id="UP000191025">
    <property type="component" value="Unassembled WGS sequence"/>
</dbReference>
<dbReference type="Pfam" id="PF04233">
    <property type="entry name" value="Phage_Mu_F"/>
    <property type="match status" value="1"/>
</dbReference>
<dbReference type="EMBL" id="MXAN01000046">
    <property type="protein sequence ID" value="OPH36719.1"/>
    <property type="molecule type" value="Genomic_DNA"/>
</dbReference>
<evidence type="ECO:0000256" key="1">
    <source>
        <dbReference type="SAM" id="MobiDB-lite"/>
    </source>
</evidence>
<comment type="caution">
    <text evidence="3">The sequence shown here is derived from an EMBL/GenBank/DDBJ whole genome shotgun (WGS) entry which is preliminary data.</text>
</comment>
<accession>A0A1V4GVM4</accession>
<gene>
    <name evidence="3" type="ORF">B5J94_06655</name>
</gene>
<reference evidence="4" key="1">
    <citation type="submission" date="2017-03" db="EMBL/GenBank/DDBJ databases">
        <title>Draft genome sequence of Moraxella equi CCUG 4950T type strain.</title>
        <authorList>
            <person name="Salva-Serra F."/>
            <person name="Engstrom-Jakobsson H."/>
            <person name="Thorell K."/>
            <person name="Jaen-Luchoro D."/>
            <person name="Gonzales-Siles L."/>
            <person name="Karlsson R."/>
            <person name="Yazdan S."/>
            <person name="Boulund F."/>
            <person name="Johnning A."/>
            <person name="Engstrand L."/>
            <person name="Kristiansson E."/>
            <person name="Moore E."/>
        </authorList>
    </citation>
    <scope>NUCLEOTIDE SEQUENCE [LARGE SCALE GENOMIC DNA]</scope>
    <source>
        <strain evidence="4">CCUG 4441</strain>
    </source>
</reference>
<proteinExistence type="predicted"/>
<evidence type="ECO:0000313" key="3">
    <source>
        <dbReference type="EMBL" id="OPH36719.1"/>
    </source>
</evidence>
<evidence type="ECO:0000259" key="2">
    <source>
        <dbReference type="Pfam" id="PF04233"/>
    </source>
</evidence>
<sequence>MLTQLQPILTQATRHKKGRKGKSRPIFVSKKTEVLYLTALNGLIDEMHQATLDELNVIMTPQIGDGVAVADGLFDRFMSAFANFSGQIKDKVASLAEQIAKKIVGEQKKASDKQLSDMLFKQTGIDLTGLMNDEELTEAVNEAIGANVALIKSIPKQYLDRVELAVLTGLQNGELNKTLADELQKIHNITKNRAELIASDQLAKINSRLSQIRQQRLGITHYTWRTSRDERVRHDHRLRDDKLIAWDNPPDDGHAGQAIRCRCVAEPYTEHLLGGKSPEEVMAEQEAVKGGADLNSQIDKILKQQQSAIKSVLANSSNLITDNMGDLTRLDLPHGVDGAKGWTGGIMGLRKSERLMKRLIAEGKEIPPAWAIHHWSIDSSYLVDRYRKNPFLADDKRLEMKDATDKAESLIKQLFSDERAVIKEPIVLFRGVGLPQEQVSLIEKTLNKGGTPEFVEQSYNSNTLKLDLAKQFAIGAVKHGNIPVVHKTLVKSGVKGIDITELNYYDEQEILLQNNLVRKVVSMQQDSNGVIELTSIIEPNHSYIGDSKSNQCFEQEVSVYFPDDPHLNKVAGTVATLRIGTGKISDIRLDD</sequence>
<dbReference type="AlphaFoldDB" id="A0A1V4GVM4"/>
<feature type="compositionally biased region" description="Polar residues" evidence="1">
    <location>
        <begin position="1"/>
        <end position="12"/>
    </location>
</feature>
<dbReference type="SUPFAM" id="SSF56399">
    <property type="entry name" value="ADP-ribosylation"/>
    <property type="match status" value="1"/>
</dbReference>
<dbReference type="NCBIfam" id="TIGR01641">
    <property type="entry name" value="phageSPP1_gp7"/>
    <property type="match status" value="1"/>
</dbReference>